<dbReference type="AlphaFoldDB" id="A0A8H6S758"/>
<gene>
    <name evidence="2" type="ORF">HMN09_01142500</name>
</gene>
<evidence type="ECO:0000256" key="1">
    <source>
        <dbReference type="SAM" id="MobiDB-lite"/>
    </source>
</evidence>
<organism evidence="2 3">
    <name type="scientific">Mycena chlorophos</name>
    <name type="common">Agaric fungus</name>
    <name type="synonym">Agaricus chlorophos</name>
    <dbReference type="NCBI Taxonomy" id="658473"/>
    <lineage>
        <taxon>Eukaryota</taxon>
        <taxon>Fungi</taxon>
        <taxon>Dikarya</taxon>
        <taxon>Basidiomycota</taxon>
        <taxon>Agaricomycotina</taxon>
        <taxon>Agaricomycetes</taxon>
        <taxon>Agaricomycetidae</taxon>
        <taxon>Agaricales</taxon>
        <taxon>Marasmiineae</taxon>
        <taxon>Mycenaceae</taxon>
        <taxon>Mycena</taxon>
    </lineage>
</organism>
<dbReference type="EMBL" id="JACAZE010000019">
    <property type="protein sequence ID" value="KAF7294141.1"/>
    <property type="molecule type" value="Genomic_DNA"/>
</dbReference>
<dbReference type="Proteomes" id="UP000613580">
    <property type="component" value="Unassembled WGS sequence"/>
</dbReference>
<feature type="compositionally biased region" description="Low complexity" evidence="1">
    <location>
        <begin position="10"/>
        <end position="23"/>
    </location>
</feature>
<feature type="compositionally biased region" description="Low complexity" evidence="1">
    <location>
        <begin position="83"/>
        <end position="93"/>
    </location>
</feature>
<keyword evidence="3" id="KW-1185">Reference proteome</keyword>
<evidence type="ECO:0000313" key="3">
    <source>
        <dbReference type="Proteomes" id="UP000613580"/>
    </source>
</evidence>
<feature type="region of interest" description="Disordered" evidence="1">
    <location>
        <begin position="174"/>
        <end position="212"/>
    </location>
</feature>
<feature type="region of interest" description="Disordered" evidence="1">
    <location>
        <begin position="1"/>
        <end position="148"/>
    </location>
</feature>
<proteinExistence type="predicted"/>
<evidence type="ECO:0000313" key="2">
    <source>
        <dbReference type="EMBL" id="KAF7294141.1"/>
    </source>
</evidence>
<accession>A0A8H6S758</accession>
<sequence>MQSPRMSYDSSSSFDPFSADPASESYIPDDLDLESTESNGDVGTPPKWKQLFIPSRGRSTDNIPWTLPVRSPTKLKKRGGGSASPSPRTAAAPYSVAPMATGSPLKKRHISTHDVRVERTRRRLNSQATLRPGVLTATSLSDESSAESELELEWDIDDDWERLSTALEFDLEPLVLALPPPPSSSSPQPQPPRSPKLSMQVRNGSWSRFKRM</sequence>
<name>A0A8H6S758_MYCCL</name>
<comment type="caution">
    <text evidence="2">The sequence shown here is derived from an EMBL/GenBank/DDBJ whole genome shotgun (WGS) entry which is preliminary data.</text>
</comment>
<reference evidence="2" key="1">
    <citation type="submission" date="2020-05" db="EMBL/GenBank/DDBJ databases">
        <title>Mycena genomes resolve the evolution of fungal bioluminescence.</title>
        <authorList>
            <person name="Tsai I.J."/>
        </authorList>
    </citation>
    <scope>NUCLEOTIDE SEQUENCE</scope>
    <source>
        <strain evidence="2">110903Hualien_Pintung</strain>
    </source>
</reference>
<feature type="compositionally biased region" description="Pro residues" evidence="1">
    <location>
        <begin position="178"/>
        <end position="194"/>
    </location>
</feature>
<protein>
    <submittedName>
        <fullName evidence="2">Uncharacterized protein</fullName>
    </submittedName>
</protein>